<sequence length="74" mass="7660">MTAKRAWSPADGPGVAPEQLPARSRSVSGSGDDERRTGLWAPGEGPVRRDPGGPGGEPDGKALSRPGRTALNER</sequence>
<dbReference type="EMBL" id="CP001359">
    <property type="protein sequence ID" value="ACL65570.1"/>
    <property type="molecule type" value="Genomic_DNA"/>
</dbReference>
<dbReference type="Proteomes" id="UP000007089">
    <property type="component" value="Chromosome"/>
</dbReference>
<organism evidence="2 3">
    <name type="scientific">Anaeromyxobacter dehalogenans (strain ATCC BAA-258 / DSM 21875 / 2CP-1)</name>
    <dbReference type="NCBI Taxonomy" id="455488"/>
    <lineage>
        <taxon>Bacteria</taxon>
        <taxon>Pseudomonadati</taxon>
        <taxon>Myxococcota</taxon>
        <taxon>Myxococcia</taxon>
        <taxon>Myxococcales</taxon>
        <taxon>Cystobacterineae</taxon>
        <taxon>Anaeromyxobacteraceae</taxon>
        <taxon>Anaeromyxobacter</taxon>
    </lineage>
</organism>
<keyword evidence="3" id="KW-1185">Reference proteome</keyword>
<feature type="region of interest" description="Disordered" evidence="1">
    <location>
        <begin position="1"/>
        <end position="74"/>
    </location>
</feature>
<dbReference type="KEGG" id="acp:A2cp1_2232"/>
<accession>B8JA51</accession>
<dbReference type="AlphaFoldDB" id="B8JA51"/>
<reference evidence="2" key="1">
    <citation type="submission" date="2009-01" db="EMBL/GenBank/DDBJ databases">
        <title>Complete sequence of Anaeromyxobacter dehalogenans 2CP-1.</title>
        <authorList>
            <consortium name="US DOE Joint Genome Institute"/>
            <person name="Lucas S."/>
            <person name="Copeland A."/>
            <person name="Lapidus A."/>
            <person name="Glavina del Rio T."/>
            <person name="Dalin E."/>
            <person name="Tice H."/>
            <person name="Bruce D."/>
            <person name="Goodwin L."/>
            <person name="Pitluck S."/>
            <person name="Saunders E."/>
            <person name="Brettin T."/>
            <person name="Detter J.C."/>
            <person name="Han C."/>
            <person name="Larimer F."/>
            <person name="Land M."/>
            <person name="Hauser L."/>
            <person name="Kyrpides N."/>
            <person name="Ovchinnikova G."/>
            <person name="Beliaev A.S."/>
            <person name="Richardson P."/>
        </authorList>
    </citation>
    <scope>NUCLEOTIDE SEQUENCE</scope>
    <source>
        <strain evidence="2">2CP-1</strain>
    </source>
</reference>
<proteinExistence type="predicted"/>
<dbReference type="HOGENOM" id="CLU_2679599_0_0_7"/>
<gene>
    <name evidence="2" type="ordered locus">A2cp1_2232</name>
</gene>
<evidence type="ECO:0000313" key="2">
    <source>
        <dbReference type="EMBL" id="ACL65570.1"/>
    </source>
</evidence>
<name>B8JA51_ANAD2</name>
<evidence type="ECO:0000256" key="1">
    <source>
        <dbReference type="SAM" id="MobiDB-lite"/>
    </source>
</evidence>
<evidence type="ECO:0000313" key="3">
    <source>
        <dbReference type="Proteomes" id="UP000007089"/>
    </source>
</evidence>
<protein>
    <submittedName>
        <fullName evidence="2">Uncharacterized protein</fullName>
    </submittedName>
</protein>